<dbReference type="InterPro" id="IPR003961">
    <property type="entry name" value="FN3_dom"/>
</dbReference>
<proteinExistence type="predicted"/>
<dbReference type="EMBL" id="JAHQIW010006866">
    <property type="protein sequence ID" value="KAJ1370843.1"/>
    <property type="molecule type" value="Genomic_DNA"/>
</dbReference>
<evidence type="ECO:0000313" key="1">
    <source>
        <dbReference type="EMBL" id="KAJ1370843.1"/>
    </source>
</evidence>
<comment type="caution">
    <text evidence="1">The sequence shown here is derived from an EMBL/GenBank/DDBJ whole genome shotgun (WGS) entry which is preliminary data.</text>
</comment>
<dbReference type="AlphaFoldDB" id="A0AAD5R6S9"/>
<gene>
    <name evidence="1" type="ORF">KIN20_032657</name>
</gene>
<dbReference type="InterPro" id="IPR036116">
    <property type="entry name" value="FN3_sf"/>
</dbReference>
<sequence>MAEDSPSMTCRMLAGEFDCCFETITNILHQLVGNLIFGEITTTDAEVRFTPPAEWESKAMVYELHVHEKTPTAPSQKTLFTSSNKTISTILTNLTKYGILHRFLTNFTATAETTEIVSLQKRVQIS</sequence>
<protein>
    <submittedName>
        <fullName evidence="1">Uncharacterized protein</fullName>
    </submittedName>
</protein>
<reference evidence="1" key="1">
    <citation type="submission" date="2021-06" db="EMBL/GenBank/DDBJ databases">
        <title>Parelaphostrongylus tenuis whole genome reference sequence.</title>
        <authorList>
            <person name="Garwood T.J."/>
            <person name="Larsen P.A."/>
            <person name="Fountain-Jones N.M."/>
            <person name="Garbe J.R."/>
            <person name="Macchietto M.G."/>
            <person name="Kania S.A."/>
            <person name="Gerhold R.W."/>
            <person name="Richards J.E."/>
            <person name="Wolf T.M."/>
        </authorList>
    </citation>
    <scope>NUCLEOTIDE SEQUENCE</scope>
    <source>
        <strain evidence="1">MNPRO001-30</strain>
        <tissue evidence="1">Meninges</tissue>
    </source>
</reference>
<keyword evidence="2" id="KW-1185">Reference proteome</keyword>
<name>A0AAD5R6S9_PARTN</name>
<dbReference type="SUPFAM" id="SSF49265">
    <property type="entry name" value="Fibronectin type III"/>
    <property type="match status" value="1"/>
</dbReference>
<evidence type="ECO:0000313" key="2">
    <source>
        <dbReference type="Proteomes" id="UP001196413"/>
    </source>
</evidence>
<organism evidence="1 2">
    <name type="scientific">Parelaphostrongylus tenuis</name>
    <name type="common">Meningeal worm</name>
    <dbReference type="NCBI Taxonomy" id="148309"/>
    <lineage>
        <taxon>Eukaryota</taxon>
        <taxon>Metazoa</taxon>
        <taxon>Ecdysozoa</taxon>
        <taxon>Nematoda</taxon>
        <taxon>Chromadorea</taxon>
        <taxon>Rhabditida</taxon>
        <taxon>Rhabditina</taxon>
        <taxon>Rhabditomorpha</taxon>
        <taxon>Strongyloidea</taxon>
        <taxon>Metastrongylidae</taxon>
        <taxon>Parelaphostrongylus</taxon>
    </lineage>
</organism>
<dbReference type="CDD" id="cd00063">
    <property type="entry name" value="FN3"/>
    <property type="match status" value="1"/>
</dbReference>
<dbReference type="Proteomes" id="UP001196413">
    <property type="component" value="Unassembled WGS sequence"/>
</dbReference>
<accession>A0AAD5R6S9</accession>